<proteinExistence type="predicted"/>
<dbReference type="AlphaFoldDB" id="A0A3S0Q150"/>
<accession>A0A3S0Q150</accession>
<gene>
    <name evidence="1" type="ORF">DSL92_05825</name>
</gene>
<comment type="caution">
    <text evidence="1">The sequence shown here is derived from an EMBL/GenBank/DDBJ whole genome shotgun (WGS) entry which is preliminary data.</text>
</comment>
<name>A0A3S0Q150_9GAMM</name>
<dbReference type="EMBL" id="RXHI01000017">
    <property type="protein sequence ID" value="RUA22408.1"/>
    <property type="molecule type" value="Genomic_DNA"/>
</dbReference>
<reference evidence="1" key="1">
    <citation type="submission" date="2018-12" db="EMBL/GenBank/DDBJ databases">
        <authorList>
            <person name="Jadhav K."/>
            <person name="Kushwaha B."/>
            <person name="Jadhav I."/>
        </authorList>
    </citation>
    <scope>NUCLEOTIDE SEQUENCE [LARGE SCALE GENOMIC DNA]</scope>
    <source>
        <strain evidence="1">SBS 10</strain>
    </source>
</reference>
<organism evidence="1">
    <name type="scientific">Billgrantia gudaonensis</name>
    <dbReference type="NCBI Taxonomy" id="376427"/>
    <lineage>
        <taxon>Bacteria</taxon>
        <taxon>Pseudomonadati</taxon>
        <taxon>Pseudomonadota</taxon>
        <taxon>Gammaproteobacteria</taxon>
        <taxon>Oceanospirillales</taxon>
        <taxon>Halomonadaceae</taxon>
        <taxon>Billgrantia</taxon>
    </lineage>
</organism>
<sequence>MTMDCLFCKIINRDIRRHRLRRRRNMFNHQLRWRPTRIIPKRLIATLLPRNRAFRGGCPRLPPLNWPGEGLCRRRLPVVMNCNEQGGQTVHHIQYVSWPITRSLVVGVSAGNRWWRSGYWMHPQVSPHWRTRASSRRCRV</sequence>
<protein>
    <submittedName>
        <fullName evidence="1">Uncharacterized protein</fullName>
    </submittedName>
</protein>
<evidence type="ECO:0000313" key="1">
    <source>
        <dbReference type="EMBL" id="RUA22408.1"/>
    </source>
</evidence>